<dbReference type="AlphaFoldDB" id="A0A1G7FPZ4"/>
<dbReference type="Proteomes" id="UP000198972">
    <property type="component" value="Unassembled WGS sequence"/>
</dbReference>
<proteinExistence type="inferred from homology"/>
<evidence type="ECO:0000256" key="5">
    <source>
        <dbReference type="ARBA" id="ARBA00023004"/>
    </source>
</evidence>
<dbReference type="Gene3D" id="1.10.260.50">
    <property type="match status" value="1"/>
</dbReference>
<sequence length="383" mass="42016">MKYFDHAATTLPYEDVTTTVAEIMARHYGNPSSLHKLGEASSKLLSKSREVCAKALDVNPGEIIFTSGATESNNFAIKGSAFQYRSRGQHIITTETEHPSVYECCKQLEQLGWQVTYLPVNTDGLVSVEEVLAAVRRDTFLVSIMHVNNETGSIQPVERIGKMLKEHDPRIIFHVDGVQGFTTLPLSLKESGIDLYSLSAHKLRGPKGIGLLFVREGITLFPLLAGGGQEGGRRSGTENIPLIVGMSKAVRMTSEGRRERETKLSTLKTKLMDGIRAIPELELNSTETGASHIVNFSFPGMKAEAMLHMIEEAGYIVSTKSACSSKHSEPSRILLAMGKGQEVALSGIRISLGEDHTEKDVEELLAVLDLTVRKLRNLKGREN</sequence>
<dbReference type="InterPro" id="IPR015422">
    <property type="entry name" value="PyrdxlP-dep_Trfase_small"/>
</dbReference>
<evidence type="ECO:0000259" key="8">
    <source>
        <dbReference type="Pfam" id="PF00266"/>
    </source>
</evidence>
<dbReference type="Gene3D" id="3.90.1150.10">
    <property type="entry name" value="Aspartate Aminotransferase, domain 1"/>
    <property type="match status" value="1"/>
</dbReference>
<dbReference type="InterPro" id="IPR000192">
    <property type="entry name" value="Aminotrans_V_dom"/>
</dbReference>
<dbReference type="GO" id="GO:0031071">
    <property type="term" value="F:cysteine desulfurase activity"/>
    <property type="evidence" value="ECO:0007669"/>
    <property type="project" value="UniProtKB-ARBA"/>
</dbReference>
<dbReference type="InterPro" id="IPR015421">
    <property type="entry name" value="PyrdxlP-dep_Trfase_major"/>
</dbReference>
<dbReference type="PANTHER" id="PTHR11601">
    <property type="entry name" value="CYSTEINE DESULFURYLASE FAMILY MEMBER"/>
    <property type="match status" value="1"/>
</dbReference>
<keyword evidence="6" id="KW-0411">Iron-sulfur</keyword>
<reference evidence="9 10" key="1">
    <citation type="submission" date="2016-10" db="EMBL/GenBank/DDBJ databases">
        <authorList>
            <person name="de Groot N.N."/>
        </authorList>
    </citation>
    <scope>NUCLEOTIDE SEQUENCE [LARGE SCALE GENOMIC DNA]</scope>
    <source>
        <strain evidence="9 10">DSM 28129</strain>
    </source>
</reference>
<dbReference type="Gene3D" id="3.40.640.10">
    <property type="entry name" value="Type I PLP-dependent aspartate aminotransferase-like (Major domain)"/>
    <property type="match status" value="1"/>
</dbReference>
<accession>A0A1G7FPZ4</accession>
<dbReference type="GO" id="GO:0051536">
    <property type="term" value="F:iron-sulfur cluster binding"/>
    <property type="evidence" value="ECO:0007669"/>
    <property type="project" value="UniProtKB-KW"/>
</dbReference>
<comment type="cofactor">
    <cofactor evidence="1 7">
        <name>pyridoxal 5'-phosphate</name>
        <dbReference type="ChEBI" id="CHEBI:597326"/>
    </cofactor>
</comment>
<dbReference type="InterPro" id="IPR016454">
    <property type="entry name" value="Cysteine_dSase"/>
</dbReference>
<dbReference type="FunFam" id="3.40.640.10:FF:000084">
    <property type="entry name" value="IscS-like cysteine desulfurase"/>
    <property type="match status" value="1"/>
</dbReference>
<dbReference type="SUPFAM" id="SSF53383">
    <property type="entry name" value="PLP-dependent transferases"/>
    <property type="match status" value="1"/>
</dbReference>
<protein>
    <submittedName>
        <fullName evidence="9">Cysteine desulfurase</fullName>
    </submittedName>
</protein>
<evidence type="ECO:0000256" key="4">
    <source>
        <dbReference type="ARBA" id="ARBA00022898"/>
    </source>
</evidence>
<dbReference type="PROSITE" id="PS00595">
    <property type="entry name" value="AA_TRANSFER_CLASS_5"/>
    <property type="match status" value="1"/>
</dbReference>
<keyword evidence="5" id="KW-0408">Iron</keyword>
<keyword evidence="4" id="KW-0663">Pyridoxal phosphate</keyword>
<name>A0A1G7FPZ4_9BACL</name>
<organism evidence="9 10">
    <name type="scientific">Fontibacillus panacisegetis</name>
    <dbReference type="NCBI Taxonomy" id="670482"/>
    <lineage>
        <taxon>Bacteria</taxon>
        <taxon>Bacillati</taxon>
        <taxon>Bacillota</taxon>
        <taxon>Bacilli</taxon>
        <taxon>Bacillales</taxon>
        <taxon>Paenibacillaceae</taxon>
        <taxon>Fontibacillus</taxon>
    </lineage>
</organism>
<evidence type="ECO:0000256" key="7">
    <source>
        <dbReference type="RuleBase" id="RU004504"/>
    </source>
</evidence>
<evidence type="ECO:0000313" key="10">
    <source>
        <dbReference type="Proteomes" id="UP000198972"/>
    </source>
</evidence>
<dbReference type="InterPro" id="IPR015424">
    <property type="entry name" value="PyrdxlP-dep_Trfase"/>
</dbReference>
<dbReference type="PIRSF" id="PIRSF005572">
    <property type="entry name" value="NifS"/>
    <property type="match status" value="1"/>
</dbReference>
<evidence type="ECO:0000256" key="1">
    <source>
        <dbReference type="ARBA" id="ARBA00001933"/>
    </source>
</evidence>
<comment type="similarity">
    <text evidence="2">Belongs to the class-V pyridoxal-phosphate-dependent aminotransferase family. NifS/IscS subfamily.</text>
</comment>
<evidence type="ECO:0000313" key="9">
    <source>
        <dbReference type="EMBL" id="SDE77942.1"/>
    </source>
</evidence>
<dbReference type="OrthoDB" id="9808002at2"/>
<keyword evidence="3" id="KW-0479">Metal-binding</keyword>
<evidence type="ECO:0000256" key="2">
    <source>
        <dbReference type="ARBA" id="ARBA00006490"/>
    </source>
</evidence>
<keyword evidence="10" id="KW-1185">Reference proteome</keyword>
<evidence type="ECO:0000256" key="6">
    <source>
        <dbReference type="ARBA" id="ARBA00023014"/>
    </source>
</evidence>
<dbReference type="Pfam" id="PF00266">
    <property type="entry name" value="Aminotran_5"/>
    <property type="match status" value="1"/>
</dbReference>
<dbReference type="InterPro" id="IPR020578">
    <property type="entry name" value="Aminotrans_V_PyrdxlP_BS"/>
</dbReference>
<gene>
    <name evidence="9" type="ORF">SAMN04488542_10291</name>
</gene>
<evidence type="ECO:0000256" key="3">
    <source>
        <dbReference type="ARBA" id="ARBA00022723"/>
    </source>
</evidence>
<dbReference type="STRING" id="670482.SAMN04488542_10291"/>
<dbReference type="RefSeq" id="WP_091226598.1">
    <property type="nucleotide sequence ID" value="NZ_FNBG01000002.1"/>
</dbReference>
<dbReference type="PANTHER" id="PTHR11601:SF50">
    <property type="entry name" value="CYSTEINE DESULFURASE ISCS 2-RELATED"/>
    <property type="match status" value="1"/>
</dbReference>
<dbReference type="GO" id="GO:0046872">
    <property type="term" value="F:metal ion binding"/>
    <property type="evidence" value="ECO:0007669"/>
    <property type="project" value="UniProtKB-KW"/>
</dbReference>
<feature type="domain" description="Aminotransferase class V" evidence="8">
    <location>
        <begin position="3"/>
        <end position="364"/>
    </location>
</feature>
<dbReference type="EMBL" id="FNBG01000002">
    <property type="protein sequence ID" value="SDE77942.1"/>
    <property type="molecule type" value="Genomic_DNA"/>
</dbReference>